<evidence type="ECO:0000259" key="2">
    <source>
        <dbReference type="Pfam" id="PF17766"/>
    </source>
</evidence>
<gene>
    <name evidence="3" type="ORF">LWI28_007169</name>
</gene>
<evidence type="ECO:0000256" key="1">
    <source>
        <dbReference type="SAM" id="SignalP"/>
    </source>
</evidence>
<sequence>MMFRKIVLFLVLVTTTYIGAAMEKNTYIIHMDKIKMAAKLFHEGDSMQTYQAVIDSINEMGNFTCPKIAAFGAGDLNYPTFAVNFIGGVQNGSLEYKRTVTNVGTPTSYYAVQVEVPNGVSMIVNPKILSFNKLGRKLSYKVTVVVVGKSKTSSDSSFGSLTWVSGKFRVRSPIAVTWQ</sequence>
<proteinExistence type="predicted"/>
<reference evidence="3" key="2">
    <citation type="submission" date="2023-02" db="EMBL/GenBank/DDBJ databases">
        <authorList>
            <person name="Swenson N.G."/>
            <person name="Wegrzyn J.L."/>
            <person name="Mcevoy S.L."/>
        </authorList>
    </citation>
    <scope>NUCLEOTIDE SEQUENCE</scope>
    <source>
        <strain evidence="3">91603</strain>
        <tissue evidence="3">Leaf</tissue>
    </source>
</reference>
<evidence type="ECO:0000313" key="3">
    <source>
        <dbReference type="EMBL" id="KAI9180681.1"/>
    </source>
</evidence>
<feature type="chain" id="PRO_5041899181" description="Subtilisin-like protease fibronectin type-III domain-containing protein" evidence="1">
    <location>
        <begin position="22"/>
        <end position="179"/>
    </location>
</feature>
<reference evidence="3" key="1">
    <citation type="journal article" date="2022" name="Plant J.">
        <title>Strategies of tolerance reflected in two North American maple genomes.</title>
        <authorList>
            <person name="McEvoy S.L."/>
            <person name="Sezen U.U."/>
            <person name="Trouern-Trend A."/>
            <person name="McMahon S.M."/>
            <person name="Schaberg P.G."/>
            <person name="Yang J."/>
            <person name="Wegrzyn J.L."/>
            <person name="Swenson N.G."/>
        </authorList>
    </citation>
    <scope>NUCLEOTIDE SEQUENCE</scope>
    <source>
        <strain evidence="3">91603</strain>
    </source>
</reference>
<organism evidence="3 4">
    <name type="scientific">Acer negundo</name>
    <name type="common">Box elder</name>
    <dbReference type="NCBI Taxonomy" id="4023"/>
    <lineage>
        <taxon>Eukaryota</taxon>
        <taxon>Viridiplantae</taxon>
        <taxon>Streptophyta</taxon>
        <taxon>Embryophyta</taxon>
        <taxon>Tracheophyta</taxon>
        <taxon>Spermatophyta</taxon>
        <taxon>Magnoliopsida</taxon>
        <taxon>eudicotyledons</taxon>
        <taxon>Gunneridae</taxon>
        <taxon>Pentapetalae</taxon>
        <taxon>rosids</taxon>
        <taxon>malvids</taxon>
        <taxon>Sapindales</taxon>
        <taxon>Sapindaceae</taxon>
        <taxon>Hippocastanoideae</taxon>
        <taxon>Acereae</taxon>
        <taxon>Acer</taxon>
    </lineage>
</organism>
<dbReference type="Gene3D" id="2.60.40.2310">
    <property type="match status" value="1"/>
</dbReference>
<protein>
    <recommendedName>
        <fullName evidence="2">Subtilisin-like protease fibronectin type-III domain-containing protein</fullName>
    </recommendedName>
</protein>
<feature type="domain" description="Subtilisin-like protease fibronectin type-III" evidence="2">
    <location>
        <begin position="75"/>
        <end position="176"/>
    </location>
</feature>
<accession>A0AAD5NSH1</accession>
<dbReference type="Proteomes" id="UP001064489">
    <property type="component" value="Chromosome 4"/>
</dbReference>
<evidence type="ECO:0000313" key="4">
    <source>
        <dbReference type="Proteomes" id="UP001064489"/>
    </source>
</evidence>
<keyword evidence="1" id="KW-0732">Signal</keyword>
<feature type="signal peptide" evidence="1">
    <location>
        <begin position="1"/>
        <end position="21"/>
    </location>
</feature>
<keyword evidence="4" id="KW-1185">Reference proteome</keyword>
<dbReference type="InterPro" id="IPR041469">
    <property type="entry name" value="Subtilisin-like_FN3"/>
</dbReference>
<dbReference type="AlphaFoldDB" id="A0AAD5NSH1"/>
<name>A0AAD5NSH1_ACENE</name>
<dbReference type="EMBL" id="JAJSOW010000101">
    <property type="protein sequence ID" value="KAI9180681.1"/>
    <property type="molecule type" value="Genomic_DNA"/>
</dbReference>
<dbReference type="Pfam" id="PF17766">
    <property type="entry name" value="fn3_6"/>
    <property type="match status" value="1"/>
</dbReference>
<comment type="caution">
    <text evidence="3">The sequence shown here is derived from an EMBL/GenBank/DDBJ whole genome shotgun (WGS) entry which is preliminary data.</text>
</comment>